<proteinExistence type="predicted"/>
<dbReference type="RefSeq" id="WP_208079301.1">
    <property type="nucleotide sequence ID" value="NZ_CP071869.1"/>
</dbReference>
<evidence type="ECO:0000313" key="1">
    <source>
        <dbReference type="EMBL" id="QTE23290.1"/>
    </source>
</evidence>
<dbReference type="KEGG" id="pcea:J3359_03160"/>
<accession>A0A975CQ49</accession>
<dbReference type="EMBL" id="CP071869">
    <property type="protein sequence ID" value="QTE23290.1"/>
    <property type="molecule type" value="Genomic_DNA"/>
</dbReference>
<dbReference type="AlphaFoldDB" id="A0A975CQ49"/>
<name>A0A975CQ49_9FLAO</name>
<organism evidence="1 2">
    <name type="scientific">Polaribacter cellanae</name>
    <dbReference type="NCBI Taxonomy" id="2818493"/>
    <lineage>
        <taxon>Bacteria</taxon>
        <taxon>Pseudomonadati</taxon>
        <taxon>Bacteroidota</taxon>
        <taxon>Flavobacteriia</taxon>
        <taxon>Flavobacteriales</taxon>
        <taxon>Flavobacteriaceae</taxon>
    </lineage>
</organism>
<gene>
    <name evidence="1" type="ORF">J3359_03160</name>
</gene>
<keyword evidence="2" id="KW-1185">Reference proteome</keyword>
<sequence length="134" mass="15937">MVKFKVIKQKERVFLIRISIPIKKGSIKIHLILNDDLDIPHKHPWNFKSFLVFGAYKEWVDGIQYKHKPFSIINRNVNQKHQVILYRFAGKKIPCITIGMYTKKIQPWCEKSNLCDHCLPLGQCIDKKYWQSIK</sequence>
<dbReference type="Proteomes" id="UP000663920">
    <property type="component" value="Chromosome"/>
</dbReference>
<protein>
    <submittedName>
        <fullName evidence="1">Uncharacterized protein</fullName>
    </submittedName>
</protein>
<reference evidence="1 2" key="1">
    <citation type="submission" date="2021-03" db="EMBL/GenBank/DDBJ databases">
        <title>Complete genome of Polaribacter_sp.SM13.</title>
        <authorList>
            <person name="Jeong S.W."/>
            <person name="Bae J.W."/>
        </authorList>
    </citation>
    <scope>NUCLEOTIDE SEQUENCE [LARGE SCALE GENOMIC DNA]</scope>
    <source>
        <strain evidence="1 2">SM13</strain>
    </source>
</reference>
<evidence type="ECO:0000313" key="2">
    <source>
        <dbReference type="Proteomes" id="UP000663920"/>
    </source>
</evidence>